<gene>
    <name evidence="1" type="ordered locus">blr2408</name>
</gene>
<organism evidence="1 2">
    <name type="scientific">Bradyrhizobium diazoefficiens (strain JCM 10833 / BCRC 13528 / IAM 13628 / NBRC 14792 / USDA 110)</name>
    <dbReference type="NCBI Taxonomy" id="224911"/>
    <lineage>
        <taxon>Bacteria</taxon>
        <taxon>Pseudomonadati</taxon>
        <taxon>Pseudomonadota</taxon>
        <taxon>Alphaproteobacteria</taxon>
        <taxon>Hyphomicrobiales</taxon>
        <taxon>Nitrobacteraceae</taxon>
        <taxon>Bradyrhizobium</taxon>
    </lineage>
</organism>
<dbReference type="InterPro" id="IPR029068">
    <property type="entry name" value="Glyas_Bleomycin-R_OHBP_Dase"/>
</dbReference>
<dbReference type="EMBL" id="BA000040">
    <property type="protein sequence ID" value="BAC47673.1"/>
    <property type="molecule type" value="Genomic_DNA"/>
</dbReference>
<sequence>MDRSGAPGPEREEVRPARACRFCATELRQTGLKKISGSRVGWPSACPSLGRTPPKELPMPKMIFVNLPVTDLKRATAFYEAVGAVRNPQFCDDTASCMVFSETIFAMLLTHDKFRQFTPKPIADAKTSNQVLLCLSADSRDEVDAIVGKAEVAGGVADPSPKDEYSFMYGRSFEDPDGHMWGVNWMDLAAFAAQSEMANA</sequence>
<dbReference type="STRING" id="224911.AAV28_08945"/>
<evidence type="ECO:0000313" key="1">
    <source>
        <dbReference type="EMBL" id="BAC47673.1"/>
    </source>
</evidence>
<name>Q89SJ2_BRADU</name>
<dbReference type="AlphaFoldDB" id="Q89SJ2"/>
<proteinExistence type="predicted"/>
<dbReference type="PhylomeDB" id="Q89SJ2"/>
<dbReference type="SUPFAM" id="SSF54593">
    <property type="entry name" value="Glyoxalase/Bleomycin resistance protein/Dihydroxybiphenyl dioxygenase"/>
    <property type="match status" value="1"/>
</dbReference>
<dbReference type="HOGENOM" id="CLU_046006_21_0_5"/>
<dbReference type="Proteomes" id="UP000002526">
    <property type="component" value="Chromosome"/>
</dbReference>
<dbReference type="InParanoid" id="Q89SJ2"/>
<dbReference type="eggNOG" id="COG3607">
    <property type="taxonomic scope" value="Bacteria"/>
</dbReference>
<dbReference type="PATRIC" id="fig|224911.5.peg.2350"/>
<keyword evidence="2" id="KW-1185">Reference proteome</keyword>
<dbReference type="Gene3D" id="3.10.180.10">
    <property type="entry name" value="2,3-Dihydroxybiphenyl 1,2-Dioxygenase, domain 1"/>
    <property type="match status" value="1"/>
</dbReference>
<reference evidence="2" key="1">
    <citation type="journal article" date="2002" name="DNA Res.">
        <title>Complete genomic sequence of nitrogen-fixing symbiotic bacterium Bradyrhizobium japonicum USDA110.</title>
        <authorList>
            <person name="Kaneko T."/>
            <person name="Nakamura Y."/>
            <person name="Sato S."/>
            <person name="Minamisawa K."/>
            <person name="Uchiumi T."/>
            <person name="Sasamoto S."/>
            <person name="Watanabe A."/>
            <person name="Idesawa K."/>
            <person name="Iriguchi M."/>
            <person name="Kawashima K."/>
            <person name="Kohara M."/>
            <person name="Matsumoto M."/>
            <person name="Shimpo S."/>
            <person name="Tsuruoka H."/>
            <person name="Wada T."/>
            <person name="Yamada M."/>
            <person name="Tabata S."/>
        </authorList>
    </citation>
    <scope>NUCLEOTIDE SEQUENCE [LARGE SCALE GENOMIC DNA]</scope>
    <source>
        <strain evidence="2">JCM 10833 / BCRC 13528 / IAM 13628 / NBRC 14792 / USDA 110</strain>
    </source>
</reference>
<dbReference type="PANTHER" id="PTHR36503:SF2">
    <property type="entry name" value="BLR2408 PROTEIN"/>
    <property type="match status" value="1"/>
</dbReference>
<dbReference type="PANTHER" id="PTHR36503">
    <property type="entry name" value="BLR2520 PROTEIN"/>
    <property type="match status" value="1"/>
</dbReference>
<dbReference type="KEGG" id="bja:blr2408"/>
<dbReference type="OrthoDB" id="9798430at2"/>
<accession>Q89SJ2</accession>
<evidence type="ECO:0000313" key="2">
    <source>
        <dbReference type="Proteomes" id="UP000002526"/>
    </source>
</evidence>
<dbReference type="CDD" id="cd09012">
    <property type="entry name" value="VOC_like"/>
    <property type="match status" value="1"/>
</dbReference>
<protein>
    <submittedName>
        <fullName evidence="1">Blr2408 protein</fullName>
    </submittedName>
</protein>
<dbReference type="EnsemblBacteria" id="BAC47673">
    <property type="protein sequence ID" value="BAC47673"/>
    <property type="gene ID" value="BAC47673"/>
</dbReference>